<dbReference type="NCBIfam" id="NF033788">
    <property type="entry name" value="HTH_metalloreg"/>
    <property type="match status" value="1"/>
</dbReference>
<dbReference type="Proteomes" id="UP000232122">
    <property type="component" value="Unassembled WGS sequence"/>
</dbReference>
<dbReference type="EMBL" id="NPEF02000002">
    <property type="protein sequence ID" value="MDV6234574.1"/>
    <property type="molecule type" value="Genomic_DNA"/>
</dbReference>
<reference evidence="6" key="1">
    <citation type="submission" date="2017-07" db="EMBL/GenBank/DDBJ databases">
        <title>Leptospira spp. isolated from tropical soils.</title>
        <authorList>
            <person name="Thibeaux R."/>
            <person name="Iraola G."/>
            <person name="Ferres I."/>
            <person name="Bierque E."/>
            <person name="Girault D."/>
            <person name="Soupe-Gilbert M.-E."/>
            <person name="Picardeau M."/>
            <person name="Goarant C."/>
        </authorList>
    </citation>
    <scope>NUCLEOTIDE SEQUENCE [LARGE SCALE GENOMIC DNA]</scope>
    <source>
        <strain evidence="6">ATI7-C-A5</strain>
    </source>
</reference>
<dbReference type="SUPFAM" id="SSF46785">
    <property type="entry name" value="Winged helix' DNA-binding domain"/>
    <property type="match status" value="1"/>
</dbReference>
<dbReference type="InterPro" id="IPR036388">
    <property type="entry name" value="WH-like_DNA-bd_sf"/>
</dbReference>
<keyword evidence="7" id="KW-1185">Reference proteome</keyword>
<evidence type="ECO:0000256" key="2">
    <source>
        <dbReference type="ARBA" id="ARBA00023125"/>
    </source>
</evidence>
<dbReference type="InterPro" id="IPR011991">
    <property type="entry name" value="ArsR-like_HTH"/>
</dbReference>
<dbReference type="EMBL" id="NPEF01000339">
    <property type="protein sequence ID" value="PJZ91223.1"/>
    <property type="molecule type" value="Genomic_DNA"/>
</dbReference>
<dbReference type="AlphaFoldDB" id="A0A2N0B3Y5"/>
<organism evidence="6">
    <name type="scientific">Leptospira ellisii</name>
    <dbReference type="NCBI Taxonomy" id="2023197"/>
    <lineage>
        <taxon>Bacteria</taxon>
        <taxon>Pseudomonadati</taxon>
        <taxon>Spirochaetota</taxon>
        <taxon>Spirochaetia</taxon>
        <taxon>Leptospirales</taxon>
        <taxon>Leptospiraceae</taxon>
        <taxon>Leptospira</taxon>
    </lineage>
</organism>
<gene>
    <name evidence="5" type="ORF">CH379_002895</name>
    <name evidence="6" type="ORF">CH379_19880</name>
</gene>
<reference evidence="5 7" key="2">
    <citation type="journal article" date="2018" name="Microb. Genom.">
        <title>Deciphering the unexplored Leptospira diversity from soils uncovers genomic evolution to virulence.</title>
        <authorList>
            <person name="Thibeaux R."/>
            <person name="Iraola G."/>
            <person name="Ferres I."/>
            <person name="Bierque E."/>
            <person name="Girault D."/>
            <person name="Soupe-Gilbert M.E."/>
            <person name="Picardeau M."/>
            <person name="Goarant C."/>
        </authorList>
    </citation>
    <scope>NUCLEOTIDE SEQUENCE [LARGE SCALE GENOMIC DNA]</scope>
    <source>
        <strain evidence="5 7">ATI7-C-A5</strain>
    </source>
</reference>
<dbReference type="RefSeq" id="WP_100765783.1">
    <property type="nucleotide sequence ID" value="NZ_NPEF02000002.1"/>
</dbReference>
<accession>A0A2N0B3Y5</accession>
<dbReference type="PRINTS" id="PR00778">
    <property type="entry name" value="HTHARSR"/>
</dbReference>
<reference evidence="5" key="3">
    <citation type="submission" date="2023-10" db="EMBL/GenBank/DDBJ databases">
        <authorList>
            <person name="Picardeau M."/>
            <person name="Thibeaux R."/>
        </authorList>
    </citation>
    <scope>NUCLEOTIDE SEQUENCE</scope>
    <source>
        <strain evidence="5">ATI7-C-A5</strain>
    </source>
</reference>
<dbReference type="SMART" id="SM00418">
    <property type="entry name" value="HTH_ARSR"/>
    <property type="match status" value="1"/>
</dbReference>
<dbReference type="CDD" id="cd00090">
    <property type="entry name" value="HTH_ARSR"/>
    <property type="match status" value="1"/>
</dbReference>
<dbReference type="PANTHER" id="PTHR33154">
    <property type="entry name" value="TRANSCRIPTIONAL REGULATOR, ARSR FAMILY"/>
    <property type="match status" value="1"/>
</dbReference>
<dbReference type="GO" id="GO:0003700">
    <property type="term" value="F:DNA-binding transcription factor activity"/>
    <property type="evidence" value="ECO:0007669"/>
    <property type="project" value="InterPro"/>
</dbReference>
<dbReference type="PANTHER" id="PTHR33154:SF15">
    <property type="entry name" value="REGULATORY PROTEIN ARSR"/>
    <property type="match status" value="1"/>
</dbReference>
<evidence type="ECO:0000313" key="5">
    <source>
        <dbReference type="EMBL" id="MDV6234574.1"/>
    </source>
</evidence>
<dbReference type="InterPro" id="IPR001845">
    <property type="entry name" value="HTH_ArsR_DNA-bd_dom"/>
</dbReference>
<dbReference type="GO" id="GO:0003677">
    <property type="term" value="F:DNA binding"/>
    <property type="evidence" value="ECO:0007669"/>
    <property type="project" value="UniProtKB-KW"/>
</dbReference>
<sequence>MAINKRTEFSEDTRTLADFSKALAHPARLAILQTIAERGECICGEIVEVLPLAQATVSQHLRELKEIGLIKGEIEGKKSCYCIDWNRLREFETDLTSFFENLKRNQGILREDCCR</sequence>
<evidence type="ECO:0000256" key="1">
    <source>
        <dbReference type="ARBA" id="ARBA00023015"/>
    </source>
</evidence>
<name>A0A2N0B3Y5_9LEPT</name>
<evidence type="ECO:0000259" key="4">
    <source>
        <dbReference type="PROSITE" id="PS50987"/>
    </source>
</evidence>
<comment type="caution">
    <text evidence="6">The sequence shown here is derived from an EMBL/GenBank/DDBJ whole genome shotgun (WGS) entry which is preliminary data.</text>
</comment>
<evidence type="ECO:0000313" key="7">
    <source>
        <dbReference type="Proteomes" id="UP000232122"/>
    </source>
</evidence>
<dbReference type="OrthoDB" id="9798835at2"/>
<proteinExistence type="predicted"/>
<dbReference type="Pfam" id="PF12840">
    <property type="entry name" value="HTH_20"/>
    <property type="match status" value="1"/>
</dbReference>
<feature type="domain" description="HTH arsR-type" evidence="4">
    <location>
        <begin position="8"/>
        <end position="103"/>
    </location>
</feature>
<dbReference type="PROSITE" id="PS50987">
    <property type="entry name" value="HTH_ARSR_2"/>
    <property type="match status" value="1"/>
</dbReference>
<evidence type="ECO:0000313" key="6">
    <source>
        <dbReference type="EMBL" id="PJZ91223.1"/>
    </source>
</evidence>
<protein>
    <submittedName>
        <fullName evidence="5">Metalloregulator ArsR/SmtB family transcription factor</fullName>
    </submittedName>
    <submittedName>
        <fullName evidence="6">Transcriptional regulator</fullName>
    </submittedName>
</protein>
<dbReference type="Gene3D" id="1.10.10.10">
    <property type="entry name" value="Winged helix-like DNA-binding domain superfamily/Winged helix DNA-binding domain"/>
    <property type="match status" value="1"/>
</dbReference>
<evidence type="ECO:0000256" key="3">
    <source>
        <dbReference type="ARBA" id="ARBA00023163"/>
    </source>
</evidence>
<dbReference type="InterPro" id="IPR036390">
    <property type="entry name" value="WH_DNA-bd_sf"/>
</dbReference>
<keyword evidence="2" id="KW-0238">DNA-binding</keyword>
<keyword evidence="3" id="KW-0804">Transcription</keyword>
<dbReference type="InterPro" id="IPR051081">
    <property type="entry name" value="HTH_MetalResp_TranReg"/>
</dbReference>
<keyword evidence="1" id="KW-0805">Transcription regulation</keyword>